<dbReference type="Proteomes" id="UP001632038">
    <property type="component" value="Unassembled WGS sequence"/>
</dbReference>
<dbReference type="PROSITE" id="PS50303">
    <property type="entry name" value="PUM_HD"/>
    <property type="match status" value="1"/>
</dbReference>
<evidence type="ECO:0000256" key="3">
    <source>
        <dbReference type="ARBA" id="ARBA00022884"/>
    </source>
</evidence>
<dbReference type="SMART" id="SM00025">
    <property type="entry name" value="Pumilio"/>
    <property type="match status" value="5"/>
</dbReference>
<feature type="compositionally biased region" description="Low complexity" evidence="5">
    <location>
        <begin position="7"/>
        <end position="16"/>
    </location>
</feature>
<comment type="caution">
    <text evidence="7">The sequence shown here is derived from an EMBL/GenBank/DDBJ whole genome shotgun (WGS) entry which is preliminary data.</text>
</comment>
<dbReference type="PANTHER" id="PTHR12537:SF137">
    <property type="entry name" value="PUMILIO HOMOLOG 16-RELATED"/>
    <property type="match status" value="1"/>
</dbReference>
<keyword evidence="2" id="KW-0810">Translation regulation</keyword>
<evidence type="ECO:0000256" key="2">
    <source>
        <dbReference type="ARBA" id="ARBA00022845"/>
    </source>
</evidence>
<sequence>MSEKKTTPTPSSTSKTLNKHGQNPSTDNNVADDWEETMAQYFSSLGLNDEYAPTYTNSVSAAQQQWLATNSVSHHNSIWGSPFFIHEGDYSGTRNNSVSNTDNFDHNSFSSSITPNYRRFRDTGNNGPRSFNRPADISPVIDIMRTLPVLKGDNGDQKKYQIYALISIVVKLMVDANMYCIFEALLDACDIKQMDALVQMIVCNSDSFLEAALCRQGVYSITRLIKRLKKSPHAFTLTRIFSTKFMDFMTHNTAKQVILTCFIYFSHESNQVLYEATICNCFCLATHKVGCIALNECMSTIVGTQRLRLLDNIAGISGILCDDPYGNYVLQVAMEQNFDDVNTRIFNRLRGRFVQLARTKIGSHIVEKCMKTSQDCMLSVISEMLRSPETLQVLAQHNFGNYVVQTALRMTREEGLNELYKTLVHSLEPHFPALMKTKGGRKVVELASIDRPAFGGMYKTCAHDVASTSSKR</sequence>
<evidence type="ECO:0000256" key="5">
    <source>
        <dbReference type="SAM" id="MobiDB-lite"/>
    </source>
</evidence>
<dbReference type="Gene3D" id="1.25.10.10">
    <property type="entry name" value="Leucine-rich Repeat Variant"/>
    <property type="match status" value="1"/>
</dbReference>
<dbReference type="InterPro" id="IPR001313">
    <property type="entry name" value="Pumilio_RNA-bd_rpt"/>
</dbReference>
<dbReference type="InterPro" id="IPR011989">
    <property type="entry name" value="ARM-like"/>
</dbReference>
<feature type="domain" description="PUM-HD" evidence="6">
    <location>
        <begin position="90"/>
        <end position="451"/>
    </location>
</feature>
<reference evidence="8" key="1">
    <citation type="journal article" date="2024" name="IScience">
        <title>Strigolactones Initiate the Formation of Haustorium-like Structures in Castilleja.</title>
        <authorList>
            <person name="Buerger M."/>
            <person name="Peterson D."/>
            <person name="Chory J."/>
        </authorList>
    </citation>
    <scope>NUCLEOTIDE SEQUENCE [LARGE SCALE GENOMIC DNA]</scope>
</reference>
<gene>
    <name evidence="7" type="ORF">CASFOL_028676</name>
</gene>
<dbReference type="AlphaFoldDB" id="A0ABD3CBU2"/>
<dbReference type="GO" id="GO:0006417">
    <property type="term" value="P:regulation of translation"/>
    <property type="evidence" value="ECO:0007669"/>
    <property type="project" value="UniProtKB-KW"/>
</dbReference>
<dbReference type="SUPFAM" id="SSF48371">
    <property type="entry name" value="ARM repeat"/>
    <property type="match status" value="1"/>
</dbReference>
<keyword evidence="3" id="KW-0694">RNA-binding</keyword>
<dbReference type="EMBL" id="JAVIJP010000039">
    <property type="protein sequence ID" value="KAL3627313.1"/>
    <property type="molecule type" value="Genomic_DNA"/>
</dbReference>
<evidence type="ECO:0000259" key="6">
    <source>
        <dbReference type="PROSITE" id="PS50303"/>
    </source>
</evidence>
<protein>
    <recommendedName>
        <fullName evidence="6">PUM-HD domain-containing protein</fullName>
    </recommendedName>
</protein>
<keyword evidence="8" id="KW-1185">Reference proteome</keyword>
<proteinExistence type="predicted"/>
<dbReference type="InterPro" id="IPR033133">
    <property type="entry name" value="PUM-HD"/>
</dbReference>
<feature type="repeat" description="Pumilio" evidence="4">
    <location>
        <begin position="383"/>
        <end position="421"/>
    </location>
</feature>
<dbReference type="InterPro" id="IPR016024">
    <property type="entry name" value="ARM-type_fold"/>
</dbReference>
<name>A0ABD3CBU2_9LAMI</name>
<keyword evidence="1" id="KW-0677">Repeat</keyword>
<feature type="region of interest" description="Disordered" evidence="5">
    <location>
        <begin position="1"/>
        <end position="30"/>
    </location>
</feature>
<evidence type="ECO:0000313" key="7">
    <source>
        <dbReference type="EMBL" id="KAL3627313.1"/>
    </source>
</evidence>
<accession>A0ABD3CBU2</accession>
<dbReference type="GO" id="GO:0003723">
    <property type="term" value="F:RNA binding"/>
    <property type="evidence" value="ECO:0007669"/>
    <property type="project" value="UniProtKB-KW"/>
</dbReference>
<dbReference type="PANTHER" id="PTHR12537">
    <property type="entry name" value="RNA BINDING PROTEIN PUMILIO-RELATED"/>
    <property type="match status" value="1"/>
</dbReference>
<evidence type="ECO:0000256" key="1">
    <source>
        <dbReference type="ARBA" id="ARBA00022737"/>
    </source>
</evidence>
<feature type="compositionally biased region" description="Polar residues" evidence="5">
    <location>
        <begin position="19"/>
        <end position="29"/>
    </location>
</feature>
<dbReference type="PROSITE" id="PS50302">
    <property type="entry name" value="PUM"/>
    <property type="match status" value="1"/>
</dbReference>
<evidence type="ECO:0000256" key="4">
    <source>
        <dbReference type="PROSITE-ProRule" id="PRU00317"/>
    </source>
</evidence>
<dbReference type="Pfam" id="PF00806">
    <property type="entry name" value="PUF"/>
    <property type="match status" value="2"/>
</dbReference>
<organism evidence="7 8">
    <name type="scientific">Castilleja foliolosa</name>
    <dbReference type="NCBI Taxonomy" id="1961234"/>
    <lineage>
        <taxon>Eukaryota</taxon>
        <taxon>Viridiplantae</taxon>
        <taxon>Streptophyta</taxon>
        <taxon>Embryophyta</taxon>
        <taxon>Tracheophyta</taxon>
        <taxon>Spermatophyta</taxon>
        <taxon>Magnoliopsida</taxon>
        <taxon>eudicotyledons</taxon>
        <taxon>Gunneridae</taxon>
        <taxon>Pentapetalae</taxon>
        <taxon>asterids</taxon>
        <taxon>lamiids</taxon>
        <taxon>Lamiales</taxon>
        <taxon>Orobanchaceae</taxon>
        <taxon>Pedicularideae</taxon>
        <taxon>Castillejinae</taxon>
        <taxon>Castilleja</taxon>
    </lineage>
</organism>
<dbReference type="Pfam" id="PF22493">
    <property type="entry name" value="PUF_NOP9"/>
    <property type="match status" value="1"/>
</dbReference>
<evidence type="ECO:0000313" key="8">
    <source>
        <dbReference type="Proteomes" id="UP001632038"/>
    </source>
</evidence>